<dbReference type="Proteomes" id="UP000199064">
    <property type="component" value="Unassembled WGS sequence"/>
</dbReference>
<evidence type="ECO:0000313" key="10">
    <source>
        <dbReference type="Proteomes" id="UP000199064"/>
    </source>
</evidence>
<feature type="transmembrane region" description="Helical" evidence="7">
    <location>
        <begin position="235"/>
        <end position="259"/>
    </location>
</feature>
<feature type="transmembrane region" description="Helical" evidence="7">
    <location>
        <begin position="105"/>
        <end position="125"/>
    </location>
</feature>
<evidence type="ECO:0000256" key="3">
    <source>
        <dbReference type="ARBA" id="ARBA00022475"/>
    </source>
</evidence>
<dbReference type="GO" id="GO:0055085">
    <property type="term" value="P:transmembrane transport"/>
    <property type="evidence" value="ECO:0007669"/>
    <property type="project" value="InterPro"/>
</dbReference>
<proteinExistence type="inferred from homology"/>
<dbReference type="Pfam" id="PF00528">
    <property type="entry name" value="BPD_transp_1"/>
    <property type="match status" value="1"/>
</dbReference>
<dbReference type="AlphaFoldDB" id="A0A1H4QAV5"/>
<sequence length="273" mass="29179">MLNAIRWAVFALAAFAMNFPLIVTLVTSFKSAREISTNPGLWINAPTLENYATVLTVSDRLNIFLYLANSFAVAAMGTLLAVALALPAAYAIVRGRFGEKTLLPLIVNLRAVPLVIFAIPIYMMFQFMGLLDTRFGLGLVMTIVNIPLVLIILVNAISDVPFELDEAAMIDGVSRTGILFKIVGPVCRPAIVTSMIFGFITAWNEFLFGLMLTTSKAVPVTVGASFFFAASGGGVQWGVAAAVMMVGALPPMLLGLVMYRKISGTMMAGAVKG</sequence>
<dbReference type="GO" id="GO:0005886">
    <property type="term" value="C:plasma membrane"/>
    <property type="evidence" value="ECO:0007669"/>
    <property type="project" value="UniProtKB-SubCell"/>
</dbReference>
<dbReference type="PANTHER" id="PTHR32243:SF18">
    <property type="entry name" value="INNER MEMBRANE ABC TRANSPORTER PERMEASE PROTEIN YCJP"/>
    <property type="match status" value="1"/>
</dbReference>
<evidence type="ECO:0000259" key="8">
    <source>
        <dbReference type="PROSITE" id="PS50928"/>
    </source>
</evidence>
<feature type="transmembrane region" description="Helical" evidence="7">
    <location>
        <begin position="137"/>
        <end position="158"/>
    </location>
</feature>
<evidence type="ECO:0000256" key="1">
    <source>
        <dbReference type="ARBA" id="ARBA00004651"/>
    </source>
</evidence>
<accession>A0A1H4QAV5</accession>
<reference evidence="10" key="1">
    <citation type="submission" date="2016-10" db="EMBL/GenBank/DDBJ databases">
        <authorList>
            <person name="Varghese N."/>
            <person name="Submissions S."/>
        </authorList>
    </citation>
    <scope>NUCLEOTIDE SEQUENCE [LARGE SCALE GENOMIC DNA]</scope>
    <source>
        <strain evidence="10">ES.061</strain>
    </source>
</reference>
<protein>
    <submittedName>
        <fullName evidence="9">Carbohydrate ABC transporter membrane protein 2, CUT1 family</fullName>
    </submittedName>
</protein>
<keyword evidence="3" id="KW-1003">Cell membrane</keyword>
<dbReference type="PROSITE" id="PS50928">
    <property type="entry name" value="ABC_TM1"/>
    <property type="match status" value="1"/>
</dbReference>
<dbReference type="PANTHER" id="PTHR32243">
    <property type="entry name" value="MALTOSE TRANSPORT SYSTEM PERMEASE-RELATED"/>
    <property type="match status" value="1"/>
</dbReference>
<dbReference type="RefSeq" id="WP_090330144.1">
    <property type="nucleotide sequence ID" value="NZ_FNSL01000002.1"/>
</dbReference>
<comment type="subcellular location">
    <subcellularLocation>
        <location evidence="1 7">Cell membrane</location>
        <topology evidence="1 7">Multi-pass membrane protein</topology>
    </subcellularLocation>
</comment>
<gene>
    <name evidence="9" type="ORF">SAMN05216452_4004</name>
</gene>
<evidence type="ECO:0000256" key="7">
    <source>
        <dbReference type="RuleBase" id="RU363032"/>
    </source>
</evidence>
<feature type="domain" description="ABC transmembrane type-1" evidence="8">
    <location>
        <begin position="67"/>
        <end position="258"/>
    </location>
</feature>
<feature type="transmembrane region" description="Helical" evidence="7">
    <location>
        <begin position="63"/>
        <end position="93"/>
    </location>
</feature>
<keyword evidence="6 7" id="KW-0472">Membrane</keyword>
<keyword evidence="2 7" id="KW-0813">Transport</keyword>
<evidence type="ECO:0000256" key="2">
    <source>
        <dbReference type="ARBA" id="ARBA00022448"/>
    </source>
</evidence>
<dbReference type="EMBL" id="FNSL01000002">
    <property type="protein sequence ID" value="SEC16632.1"/>
    <property type="molecule type" value="Genomic_DNA"/>
</dbReference>
<dbReference type="InterPro" id="IPR050901">
    <property type="entry name" value="BP-dep_ABC_trans_perm"/>
</dbReference>
<dbReference type="SUPFAM" id="SSF161098">
    <property type="entry name" value="MetI-like"/>
    <property type="match status" value="1"/>
</dbReference>
<keyword evidence="10" id="KW-1185">Reference proteome</keyword>
<comment type="similarity">
    <text evidence="7">Belongs to the binding-protein-dependent transport system permease family.</text>
</comment>
<dbReference type="Gene3D" id="1.10.3720.10">
    <property type="entry name" value="MetI-like"/>
    <property type="match status" value="1"/>
</dbReference>
<evidence type="ECO:0000313" key="9">
    <source>
        <dbReference type="EMBL" id="SEC16632.1"/>
    </source>
</evidence>
<keyword evidence="5 7" id="KW-1133">Transmembrane helix</keyword>
<feature type="transmembrane region" description="Helical" evidence="7">
    <location>
        <begin position="6"/>
        <end position="26"/>
    </location>
</feature>
<name>A0A1H4QAV5_9HYPH</name>
<organism evidence="9 10">
    <name type="scientific">Nitratireductor aquibiodomus</name>
    <dbReference type="NCBI Taxonomy" id="204799"/>
    <lineage>
        <taxon>Bacteria</taxon>
        <taxon>Pseudomonadati</taxon>
        <taxon>Pseudomonadota</taxon>
        <taxon>Alphaproteobacteria</taxon>
        <taxon>Hyphomicrobiales</taxon>
        <taxon>Phyllobacteriaceae</taxon>
        <taxon>Nitratireductor</taxon>
    </lineage>
</organism>
<dbReference type="InterPro" id="IPR000515">
    <property type="entry name" value="MetI-like"/>
</dbReference>
<feature type="transmembrane region" description="Helical" evidence="7">
    <location>
        <begin position="178"/>
        <end position="200"/>
    </location>
</feature>
<evidence type="ECO:0000256" key="4">
    <source>
        <dbReference type="ARBA" id="ARBA00022692"/>
    </source>
</evidence>
<evidence type="ECO:0000256" key="6">
    <source>
        <dbReference type="ARBA" id="ARBA00023136"/>
    </source>
</evidence>
<keyword evidence="4 7" id="KW-0812">Transmembrane</keyword>
<evidence type="ECO:0000256" key="5">
    <source>
        <dbReference type="ARBA" id="ARBA00022989"/>
    </source>
</evidence>
<dbReference type="InterPro" id="IPR035906">
    <property type="entry name" value="MetI-like_sf"/>
</dbReference>
<dbReference type="CDD" id="cd06261">
    <property type="entry name" value="TM_PBP2"/>
    <property type="match status" value="1"/>
</dbReference>